<dbReference type="Gene3D" id="3.30.450.40">
    <property type="match status" value="1"/>
</dbReference>
<dbReference type="InterPro" id="IPR036390">
    <property type="entry name" value="WH_DNA-bd_sf"/>
</dbReference>
<keyword evidence="7" id="KW-1185">Reference proteome</keyword>
<dbReference type="SUPFAM" id="SSF46785">
    <property type="entry name" value="Winged helix' DNA-binding domain"/>
    <property type="match status" value="1"/>
</dbReference>
<gene>
    <name evidence="6" type="ORF">FB470_002401</name>
</gene>
<feature type="domain" description="HTH iclR-type" evidence="4">
    <location>
        <begin position="5"/>
        <end position="68"/>
    </location>
</feature>
<keyword evidence="3" id="KW-0804">Transcription</keyword>
<dbReference type="Proteomes" id="UP001229651">
    <property type="component" value="Unassembled WGS sequence"/>
</dbReference>
<dbReference type="Gene3D" id="1.10.10.10">
    <property type="entry name" value="Winged helix-like DNA-binding domain superfamily/Winged helix DNA-binding domain"/>
    <property type="match status" value="1"/>
</dbReference>
<dbReference type="PROSITE" id="PS51077">
    <property type="entry name" value="HTH_ICLR"/>
    <property type="match status" value="1"/>
</dbReference>
<evidence type="ECO:0000256" key="2">
    <source>
        <dbReference type="ARBA" id="ARBA00023125"/>
    </source>
</evidence>
<evidence type="ECO:0000259" key="5">
    <source>
        <dbReference type="PROSITE" id="PS51078"/>
    </source>
</evidence>
<evidence type="ECO:0000256" key="3">
    <source>
        <dbReference type="ARBA" id="ARBA00023163"/>
    </source>
</evidence>
<dbReference type="GO" id="GO:0003677">
    <property type="term" value="F:DNA binding"/>
    <property type="evidence" value="ECO:0007669"/>
    <property type="project" value="UniProtKB-KW"/>
</dbReference>
<keyword evidence="2 6" id="KW-0238">DNA-binding</keyword>
<organism evidence="6 7">
    <name type="scientific">Amycolatopsis thermophila</name>
    <dbReference type="NCBI Taxonomy" id="206084"/>
    <lineage>
        <taxon>Bacteria</taxon>
        <taxon>Bacillati</taxon>
        <taxon>Actinomycetota</taxon>
        <taxon>Actinomycetes</taxon>
        <taxon>Pseudonocardiales</taxon>
        <taxon>Pseudonocardiaceae</taxon>
        <taxon>Amycolatopsis</taxon>
    </lineage>
</organism>
<dbReference type="Pfam" id="PF01614">
    <property type="entry name" value="IclR_C"/>
    <property type="match status" value="1"/>
</dbReference>
<dbReference type="PANTHER" id="PTHR30136">
    <property type="entry name" value="HELIX-TURN-HELIX TRANSCRIPTIONAL REGULATOR, ICLR FAMILY"/>
    <property type="match status" value="1"/>
</dbReference>
<evidence type="ECO:0000259" key="4">
    <source>
        <dbReference type="PROSITE" id="PS51077"/>
    </source>
</evidence>
<dbReference type="RefSeq" id="WP_306991117.1">
    <property type="nucleotide sequence ID" value="NZ_JAUSUT010000001.1"/>
</dbReference>
<accession>A0ABU0ESY2</accession>
<proteinExistence type="predicted"/>
<reference evidence="6 7" key="1">
    <citation type="submission" date="2023-07" db="EMBL/GenBank/DDBJ databases">
        <title>Sequencing the genomes of 1000 actinobacteria strains.</title>
        <authorList>
            <person name="Klenk H.-P."/>
        </authorList>
    </citation>
    <scope>NUCLEOTIDE SEQUENCE [LARGE SCALE GENOMIC DNA]</scope>
    <source>
        <strain evidence="6 7">DSM 45805</strain>
    </source>
</reference>
<dbReference type="InterPro" id="IPR050707">
    <property type="entry name" value="HTH_MetabolicPath_Reg"/>
</dbReference>
<dbReference type="InterPro" id="IPR005471">
    <property type="entry name" value="Tscrpt_reg_IclR_N"/>
</dbReference>
<dbReference type="SMART" id="SM00346">
    <property type="entry name" value="HTH_ICLR"/>
    <property type="match status" value="1"/>
</dbReference>
<dbReference type="PANTHER" id="PTHR30136:SF2">
    <property type="entry name" value="TRANSCRIPTIONAL REGULATOR ICLR"/>
    <property type="match status" value="1"/>
</dbReference>
<dbReference type="PROSITE" id="PS51078">
    <property type="entry name" value="ICLR_ED"/>
    <property type="match status" value="1"/>
</dbReference>
<evidence type="ECO:0000313" key="6">
    <source>
        <dbReference type="EMBL" id="MDQ0378407.1"/>
    </source>
</evidence>
<dbReference type="SUPFAM" id="SSF55781">
    <property type="entry name" value="GAF domain-like"/>
    <property type="match status" value="1"/>
</dbReference>
<dbReference type="InterPro" id="IPR029016">
    <property type="entry name" value="GAF-like_dom_sf"/>
</dbReference>
<evidence type="ECO:0000256" key="1">
    <source>
        <dbReference type="ARBA" id="ARBA00023015"/>
    </source>
</evidence>
<evidence type="ECO:0000313" key="7">
    <source>
        <dbReference type="Proteomes" id="UP001229651"/>
    </source>
</evidence>
<sequence>MPRLVPAVLRAADILELFLDEQVRLSAAEIAERLDLPRSTTHELLTTLVARRYLDRQAGDETVFRLGPKVLELGARYQQRLEFGVEADAVARQVAAQCGETVHVAVLDGLEVVYVSKIDSTHSVRLISAVGRRLPANCTAVGKVLLAGLSRDEVNRRLKGHKLVGLTEHSVTARPELLAQLDAVRVMGVAHERSESNPDAGCVAAPVVDSRGEWVAAMSISIPTSRHTAEAWKQWEKLVREGAAELSGRLGGRAPDLS</sequence>
<dbReference type="InterPro" id="IPR036388">
    <property type="entry name" value="WH-like_DNA-bd_sf"/>
</dbReference>
<dbReference type="InterPro" id="IPR014757">
    <property type="entry name" value="Tscrpt_reg_IclR_C"/>
</dbReference>
<feature type="domain" description="IclR-ED" evidence="5">
    <location>
        <begin position="69"/>
        <end position="252"/>
    </location>
</feature>
<dbReference type="EMBL" id="JAUSUT010000001">
    <property type="protein sequence ID" value="MDQ0378407.1"/>
    <property type="molecule type" value="Genomic_DNA"/>
</dbReference>
<protein>
    <submittedName>
        <fullName evidence="6">DNA-binding IclR family transcriptional regulator</fullName>
    </submittedName>
</protein>
<name>A0ABU0ESY2_9PSEU</name>
<comment type="caution">
    <text evidence="6">The sequence shown here is derived from an EMBL/GenBank/DDBJ whole genome shotgun (WGS) entry which is preliminary data.</text>
</comment>
<keyword evidence="1" id="KW-0805">Transcription regulation</keyword>
<dbReference type="Pfam" id="PF09339">
    <property type="entry name" value="HTH_IclR"/>
    <property type="match status" value="1"/>
</dbReference>